<evidence type="ECO:0000256" key="5">
    <source>
        <dbReference type="ARBA" id="ARBA00029447"/>
    </source>
</evidence>
<accession>A0A9Q4G145</accession>
<keyword evidence="2" id="KW-1003">Cell membrane</keyword>
<feature type="domain" description="Methyl-accepting transducer" evidence="9">
    <location>
        <begin position="275"/>
        <end position="546"/>
    </location>
</feature>
<organism evidence="11 12">
    <name type="scientific">Salipaludibacillus agaradhaerens</name>
    <name type="common">Bacillus agaradhaerens</name>
    <dbReference type="NCBI Taxonomy" id="76935"/>
    <lineage>
        <taxon>Bacteria</taxon>
        <taxon>Bacillati</taxon>
        <taxon>Bacillota</taxon>
        <taxon>Bacilli</taxon>
        <taxon>Bacillales</taxon>
        <taxon>Bacillaceae</taxon>
    </lineage>
</organism>
<evidence type="ECO:0000256" key="1">
    <source>
        <dbReference type="ARBA" id="ARBA00004236"/>
    </source>
</evidence>
<dbReference type="CDD" id="cd11386">
    <property type="entry name" value="MCP_signal"/>
    <property type="match status" value="1"/>
</dbReference>
<evidence type="ECO:0000256" key="4">
    <source>
        <dbReference type="ARBA" id="ARBA00023224"/>
    </source>
</evidence>
<dbReference type="SMART" id="SM00304">
    <property type="entry name" value="HAMP"/>
    <property type="match status" value="1"/>
</dbReference>
<evidence type="ECO:0000256" key="2">
    <source>
        <dbReference type="ARBA" id="ARBA00022475"/>
    </source>
</evidence>
<keyword evidence="8" id="KW-1133">Transmembrane helix</keyword>
<evidence type="ECO:0000259" key="9">
    <source>
        <dbReference type="PROSITE" id="PS50111"/>
    </source>
</evidence>
<comment type="caution">
    <text evidence="11">The sequence shown here is derived from an EMBL/GenBank/DDBJ whole genome shotgun (WGS) entry which is preliminary data.</text>
</comment>
<keyword evidence="8" id="KW-0812">Transmembrane</keyword>
<comment type="similarity">
    <text evidence="5">Belongs to the methyl-accepting chemotaxis (MCP) protein family.</text>
</comment>
<dbReference type="CDD" id="cd06225">
    <property type="entry name" value="HAMP"/>
    <property type="match status" value="1"/>
</dbReference>
<sequence length="564" mass="60727">MLNVSSSLFKKFLLGIMGPMILFALIFSSVIYYFSSQLIDDYVIPSFEDALTVNMSLMNDSIDSQLVQAAHEGDTNALAELQNELNRFQESSGVANAYVLGQSGSEEYIIALSQYDETMEAYTFSDDMHTAMGGTDAISEIYEDEFGTFKSYFSSVEGTEAIFGLDRDASFVSAASTRGIIISLILAGGMIIASIVISIIITRKISLPVTALADHAEKVAQGNLNIEDIDVTSKDELGQLSEHFNKMVRDLRMMISQVGDKATQVAATSEELSASSEQTSESVSHVSETIQMIASSSGDQQERMEGLNDYCKALSVEMGEVANEAATTAQMSEETAHAAKEGATSIDQAITHMTAINEHVSQSADVVSKLQEESRAIGEIVTIITSIADQTNLLALNASIEAARAGENGKGFAVVADEVRKLAEESGTAANQIKEKIEQVQNQAIASVETMTEGYQAVKEGTEAVNQANESFERIEKTAIDSSNRVNSIKEALAMMDEAISVNVKTISELTEISNDVSGSIQSVSATSEEQTAIMEEVASASESLSKMAEQLQHSVQKFNTENK</sequence>
<gene>
    <name evidence="11" type="ORF">HXA33_19290</name>
</gene>
<dbReference type="AlphaFoldDB" id="A0A9Q4G145"/>
<reference evidence="11" key="1">
    <citation type="submission" date="2020-06" db="EMBL/GenBank/DDBJ databases">
        <title>Insight into the genomes of haloalkaliphilic bacilli from Kenyan soda lakes.</title>
        <authorList>
            <person name="Mwirichia R."/>
            <person name="Villamizar G.C."/>
            <person name="Poehlein A."/>
            <person name="Mugweru J."/>
            <person name="Kipnyargis A."/>
            <person name="Kiplimo D."/>
            <person name="Orwa P."/>
            <person name="Daniel R."/>
        </authorList>
    </citation>
    <scope>NUCLEOTIDE SEQUENCE</scope>
    <source>
        <strain evidence="11">B1096_S55</strain>
    </source>
</reference>
<dbReference type="Pfam" id="PF00672">
    <property type="entry name" value="HAMP"/>
    <property type="match status" value="1"/>
</dbReference>
<dbReference type="InterPro" id="IPR003660">
    <property type="entry name" value="HAMP_dom"/>
</dbReference>
<dbReference type="GO" id="GO:0005886">
    <property type="term" value="C:plasma membrane"/>
    <property type="evidence" value="ECO:0007669"/>
    <property type="project" value="UniProtKB-SubCell"/>
</dbReference>
<evidence type="ECO:0000313" key="12">
    <source>
        <dbReference type="Proteomes" id="UP001057753"/>
    </source>
</evidence>
<evidence type="ECO:0000256" key="7">
    <source>
        <dbReference type="SAM" id="MobiDB-lite"/>
    </source>
</evidence>
<evidence type="ECO:0000313" key="11">
    <source>
        <dbReference type="EMBL" id="MCR6098657.1"/>
    </source>
</evidence>
<protein>
    <submittedName>
        <fullName evidence="11">HAMP domain-containing protein</fullName>
    </submittedName>
</protein>
<dbReference type="RefSeq" id="WP_257823050.1">
    <property type="nucleotide sequence ID" value="NZ_JABXYM010000002.1"/>
</dbReference>
<comment type="subcellular location">
    <subcellularLocation>
        <location evidence="1">Cell membrane</location>
    </subcellularLocation>
</comment>
<dbReference type="Pfam" id="PF00015">
    <property type="entry name" value="MCPsignal"/>
    <property type="match status" value="1"/>
</dbReference>
<dbReference type="Proteomes" id="UP001057753">
    <property type="component" value="Unassembled WGS sequence"/>
</dbReference>
<name>A0A9Q4G145_SALAG</name>
<keyword evidence="3 8" id="KW-0472">Membrane</keyword>
<evidence type="ECO:0000256" key="3">
    <source>
        <dbReference type="ARBA" id="ARBA00023136"/>
    </source>
</evidence>
<dbReference type="SMART" id="SM00283">
    <property type="entry name" value="MA"/>
    <property type="match status" value="1"/>
</dbReference>
<feature type="domain" description="HAMP" evidence="10">
    <location>
        <begin position="203"/>
        <end position="256"/>
    </location>
</feature>
<dbReference type="Gene3D" id="6.10.340.10">
    <property type="match status" value="1"/>
</dbReference>
<evidence type="ECO:0000256" key="6">
    <source>
        <dbReference type="PROSITE-ProRule" id="PRU00284"/>
    </source>
</evidence>
<proteinExistence type="inferred from homology"/>
<dbReference type="SUPFAM" id="SSF58104">
    <property type="entry name" value="Methyl-accepting chemotaxis protein (MCP) signaling domain"/>
    <property type="match status" value="1"/>
</dbReference>
<dbReference type="PROSITE" id="PS50111">
    <property type="entry name" value="CHEMOTAXIS_TRANSDUC_2"/>
    <property type="match status" value="1"/>
</dbReference>
<dbReference type="PANTHER" id="PTHR32089">
    <property type="entry name" value="METHYL-ACCEPTING CHEMOTAXIS PROTEIN MCPB"/>
    <property type="match status" value="1"/>
</dbReference>
<dbReference type="Gene3D" id="1.10.287.950">
    <property type="entry name" value="Methyl-accepting chemotaxis protein"/>
    <property type="match status" value="1"/>
</dbReference>
<evidence type="ECO:0000259" key="10">
    <source>
        <dbReference type="PROSITE" id="PS50885"/>
    </source>
</evidence>
<keyword evidence="4 6" id="KW-0807">Transducer</keyword>
<dbReference type="PANTHER" id="PTHR32089:SF112">
    <property type="entry name" value="LYSOZYME-LIKE PROTEIN-RELATED"/>
    <property type="match status" value="1"/>
</dbReference>
<dbReference type="GO" id="GO:0007165">
    <property type="term" value="P:signal transduction"/>
    <property type="evidence" value="ECO:0007669"/>
    <property type="project" value="UniProtKB-KW"/>
</dbReference>
<dbReference type="InterPro" id="IPR004089">
    <property type="entry name" value="MCPsignal_dom"/>
</dbReference>
<dbReference type="PROSITE" id="PS50885">
    <property type="entry name" value="HAMP"/>
    <property type="match status" value="1"/>
</dbReference>
<feature type="region of interest" description="Disordered" evidence="7">
    <location>
        <begin position="266"/>
        <end position="285"/>
    </location>
</feature>
<feature type="transmembrane region" description="Helical" evidence="8">
    <location>
        <begin position="12"/>
        <end position="34"/>
    </location>
</feature>
<keyword evidence="12" id="KW-1185">Reference proteome</keyword>
<evidence type="ECO:0000256" key="8">
    <source>
        <dbReference type="SAM" id="Phobius"/>
    </source>
</evidence>
<dbReference type="EMBL" id="JABXYM010000002">
    <property type="protein sequence ID" value="MCR6098657.1"/>
    <property type="molecule type" value="Genomic_DNA"/>
</dbReference>
<feature type="transmembrane region" description="Helical" evidence="8">
    <location>
        <begin position="180"/>
        <end position="201"/>
    </location>
</feature>